<reference evidence="1 2" key="1">
    <citation type="submission" date="2020-01" db="EMBL/GenBank/DDBJ databases">
        <title>Kibdelosporangium persica a novel Actinomycetes from a hot desert in Iran.</title>
        <authorList>
            <person name="Safaei N."/>
            <person name="Zaburannyi N."/>
            <person name="Mueller R."/>
            <person name="Wink J."/>
        </authorList>
    </citation>
    <scope>NUCLEOTIDE SEQUENCE [LARGE SCALE GENOMIC DNA]</scope>
    <source>
        <strain evidence="1 2">4NS15</strain>
    </source>
</reference>
<evidence type="ECO:0000313" key="1">
    <source>
        <dbReference type="EMBL" id="NRN65914.1"/>
    </source>
</evidence>
<dbReference type="Gene3D" id="3.40.50.12580">
    <property type="match status" value="1"/>
</dbReference>
<protein>
    <submittedName>
        <fullName evidence="1">CDP-glycerol:poly(Glycerophosphate) glycerophosphotransferase</fullName>
    </submittedName>
</protein>
<comment type="caution">
    <text evidence="1">The sequence shown here is derived from an EMBL/GenBank/DDBJ whole genome shotgun (WGS) entry which is preliminary data.</text>
</comment>
<sequence>MIEDSEQRLPGWGTFRSEKTVCAVAHNAASAHRLVDYIELMEGDRRICIEWTVVPDRLGSGVTRMLDRLGIEPIPWPEAKKRSYDLAVCTSLHEVEFLDAKNRFAAPHGCGYNKRYPAWFWRTNDDPPVYGLDRQSLLDRDGKPVFAALVLSHIDQFTVLAGQCPEAAHAALVGGDIAFDRLLASLPLRERYRHDFRVGRNQKLVAVSSTWGPESLLSRFPALPERLTHELPADHRVVMTMHPAVWAEHGIRSVRSYLRDAVEAGMTLLGPAVDWRAVLAAADVLVSDHTSLTPYAAGAGIPVLLSHFARDEMSDRSPINDLARHSPRLDAAKPLLGQLAEAYAVRETQQRIALGQISSVRGQSARVVRKALYRLLKLSEPDTAPRVDAVPFGALPEGW</sequence>
<evidence type="ECO:0000313" key="2">
    <source>
        <dbReference type="Proteomes" id="UP000763557"/>
    </source>
</evidence>
<name>A0ABX2F3K0_9PSEU</name>
<accession>A0ABX2F3K0</accession>
<gene>
    <name evidence="1" type="ORF">GC106_31310</name>
</gene>
<dbReference type="Proteomes" id="UP000763557">
    <property type="component" value="Unassembled WGS sequence"/>
</dbReference>
<dbReference type="EMBL" id="JAAATY010000008">
    <property type="protein sequence ID" value="NRN65914.1"/>
    <property type="molecule type" value="Genomic_DNA"/>
</dbReference>
<keyword evidence="2" id="KW-1185">Reference proteome</keyword>
<proteinExistence type="predicted"/>
<dbReference type="RefSeq" id="WP_173130959.1">
    <property type="nucleotide sequence ID" value="NZ_CBCSGW010000129.1"/>
</dbReference>
<dbReference type="InterPro" id="IPR043148">
    <property type="entry name" value="TagF_C"/>
</dbReference>
<organism evidence="1 2">
    <name type="scientific">Kibdelosporangium persicum</name>
    <dbReference type="NCBI Taxonomy" id="2698649"/>
    <lineage>
        <taxon>Bacteria</taxon>
        <taxon>Bacillati</taxon>
        <taxon>Actinomycetota</taxon>
        <taxon>Actinomycetes</taxon>
        <taxon>Pseudonocardiales</taxon>
        <taxon>Pseudonocardiaceae</taxon>
        <taxon>Kibdelosporangium</taxon>
    </lineage>
</organism>